<evidence type="ECO:0000256" key="1">
    <source>
        <dbReference type="SAM" id="Phobius"/>
    </source>
</evidence>
<dbReference type="OrthoDB" id="3266at2157"/>
<evidence type="ECO:0000313" key="2">
    <source>
        <dbReference type="EMBL" id="QLG62342.1"/>
    </source>
</evidence>
<feature type="transmembrane region" description="Helical" evidence="1">
    <location>
        <begin position="243"/>
        <end position="265"/>
    </location>
</feature>
<evidence type="ECO:0000313" key="3">
    <source>
        <dbReference type="Proteomes" id="UP000509626"/>
    </source>
</evidence>
<dbReference type="AlphaFoldDB" id="A0A7D5QGY3"/>
<feature type="transmembrane region" description="Helical" evidence="1">
    <location>
        <begin position="319"/>
        <end position="339"/>
    </location>
</feature>
<dbReference type="KEGG" id="halu:HUG12_11620"/>
<dbReference type="Proteomes" id="UP000509626">
    <property type="component" value="Chromosome"/>
</dbReference>
<dbReference type="EMBL" id="CP058579">
    <property type="protein sequence ID" value="QLG62342.1"/>
    <property type="molecule type" value="Genomic_DNA"/>
</dbReference>
<gene>
    <name evidence="2" type="ORF">HUG12_11620</name>
</gene>
<sequence>MRLVQLRVPADDREPVLDALDEHGVDFVDTPEADGDATLVHFPLPTEAVESVVDAVHEAGLNDDDYVVVASAETARSPRFDELEEEYVNGSGEEDAITEAELRSKTLNLTPSRLVYYAMTLLSVLVATAGLVLDAPSVVVGAMVISPQVGASLTAAVGATIDDRPMLRDGIRMQVYALAGSVLAAAAFGWALRNAGFVPPVLDISTVDQISTRTSPGLLTLLVGLCAGAAGGFSLASDVPESLVGVAVAVALVPAAAASGIGVAWGYTGVAVGAGVLLLVNAVSINAAAVGVLWYLGYRPWSDHAGPVRDLARAARSRRFLVAATVTAVLVLAPGLLIADHVAFENEANDAVEATLEEPRYQELELVSTHVEFVSGTSESESFMVVVARPAGEPYPELADRLRDAVRERTGETPTVEVEFVDRNRSG</sequence>
<keyword evidence="1" id="KW-0472">Membrane</keyword>
<protein>
    <submittedName>
        <fullName evidence="2">DUF389 domain-containing protein</fullName>
    </submittedName>
</protein>
<keyword evidence="1" id="KW-1133">Transmembrane helix</keyword>
<proteinExistence type="predicted"/>
<dbReference type="PANTHER" id="PTHR20992:SF9">
    <property type="entry name" value="AT15442P-RELATED"/>
    <property type="match status" value="1"/>
</dbReference>
<name>A0A7D5QGY3_9EURY</name>
<feature type="transmembrane region" description="Helical" evidence="1">
    <location>
        <begin position="139"/>
        <end position="161"/>
    </location>
</feature>
<dbReference type="Pfam" id="PF04087">
    <property type="entry name" value="DUF389"/>
    <property type="match status" value="1"/>
</dbReference>
<feature type="transmembrane region" description="Helical" evidence="1">
    <location>
        <begin position="173"/>
        <end position="192"/>
    </location>
</feature>
<dbReference type="GeneID" id="56038117"/>
<organism evidence="2 3">
    <name type="scientific">Halorarum salinum</name>
    <dbReference type="NCBI Taxonomy" id="2743089"/>
    <lineage>
        <taxon>Archaea</taxon>
        <taxon>Methanobacteriati</taxon>
        <taxon>Methanobacteriota</taxon>
        <taxon>Stenosarchaea group</taxon>
        <taxon>Halobacteria</taxon>
        <taxon>Halobacteriales</taxon>
        <taxon>Haloferacaceae</taxon>
        <taxon>Halorarum</taxon>
    </lineage>
</organism>
<feature type="transmembrane region" description="Helical" evidence="1">
    <location>
        <begin position="114"/>
        <end position="133"/>
    </location>
</feature>
<feature type="transmembrane region" description="Helical" evidence="1">
    <location>
        <begin position="217"/>
        <end position="236"/>
    </location>
</feature>
<reference evidence="2 3" key="1">
    <citation type="submission" date="2020-06" db="EMBL/GenBank/DDBJ databases">
        <title>NJ-3-1, isolated from saline soil.</title>
        <authorList>
            <person name="Cui H.L."/>
            <person name="Shi X."/>
        </authorList>
    </citation>
    <scope>NUCLEOTIDE SEQUENCE [LARGE SCALE GENOMIC DNA]</scope>
    <source>
        <strain evidence="2 3">NJ-3-1</strain>
    </source>
</reference>
<dbReference type="PANTHER" id="PTHR20992">
    <property type="entry name" value="AT15442P-RELATED"/>
    <property type="match status" value="1"/>
</dbReference>
<keyword evidence="1" id="KW-0812">Transmembrane</keyword>
<feature type="transmembrane region" description="Helical" evidence="1">
    <location>
        <begin position="271"/>
        <end position="298"/>
    </location>
</feature>
<accession>A0A7D5QGY3</accession>
<dbReference type="RefSeq" id="WP_179268927.1">
    <property type="nucleotide sequence ID" value="NZ_CP058579.1"/>
</dbReference>
<keyword evidence="3" id="KW-1185">Reference proteome</keyword>
<dbReference type="InterPro" id="IPR005240">
    <property type="entry name" value="DUF389"/>
</dbReference>